<comment type="pathway">
    <text evidence="1">Cofactor biosynthesis; molybdopterin biosynthesis.</text>
</comment>
<dbReference type="InterPro" id="IPR003448">
    <property type="entry name" value="Mopterin_biosynth_MoaE"/>
</dbReference>
<dbReference type="Gene3D" id="3.90.1170.40">
    <property type="entry name" value="Molybdopterin biosynthesis MoaE subunit"/>
    <property type="match status" value="1"/>
</dbReference>
<evidence type="ECO:0000256" key="4">
    <source>
        <dbReference type="ARBA" id="ARBA00013858"/>
    </source>
</evidence>
<comment type="catalytic activity">
    <reaction evidence="12">
        <text>2 [molybdopterin-synthase sulfur-carrier protein]-C-terminal-Gly-aminoethanethioate + cyclic pyranopterin phosphate + H2O = molybdopterin + 2 [molybdopterin-synthase sulfur-carrier protein]-C-terminal Gly-Gly + 2 H(+)</text>
        <dbReference type="Rhea" id="RHEA:26333"/>
        <dbReference type="Rhea" id="RHEA-COMP:12202"/>
        <dbReference type="Rhea" id="RHEA-COMP:19907"/>
        <dbReference type="ChEBI" id="CHEBI:15377"/>
        <dbReference type="ChEBI" id="CHEBI:15378"/>
        <dbReference type="ChEBI" id="CHEBI:58698"/>
        <dbReference type="ChEBI" id="CHEBI:59648"/>
        <dbReference type="ChEBI" id="CHEBI:90778"/>
        <dbReference type="ChEBI" id="CHEBI:232372"/>
        <dbReference type="EC" id="2.8.1.12"/>
    </reaction>
</comment>
<dbReference type="Proteomes" id="UP000737113">
    <property type="component" value="Unassembled WGS sequence"/>
</dbReference>
<dbReference type="EC" id="2.8.1.12" evidence="3"/>
<evidence type="ECO:0000256" key="7">
    <source>
        <dbReference type="ARBA" id="ARBA00026066"/>
    </source>
</evidence>
<dbReference type="SUPFAM" id="SSF54690">
    <property type="entry name" value="Molybdopterin synthase subunit MoaE"/>
    <property type="match status" value="1"/>
</dbReference>
<dbReference type="NCBIfam" id="NF007959">
    <property type="entry name" value="PRK10678.1"/>
    <property type="match status" value="1"/>
</dbReference>
<evidence type="ECO:0000313" key="14">
    <source>
        <dbReference type="Proteomes" id="UP000737113"/>
    </source>
</evidence>
<sequence>MSAGGDGRQHGQDLIRVQQQDFSVADEYARLAGDAADGALVTFVGKVRDFNDGRTVTSLSLEHYPGMTEGVLERLVAQARARWPLGRVTVIHRVGTLALGEQIVFIGVSSAHRQAAFSACEYLIDFLKTQAPFWKLEADNHERRWVEARDRDQDAAGRWQE</sequence>
<dbReference type="PANTHER" id="PTHR23404">
    <property type="entry name" value="MOLYBDOPTERIN SYNTHASE RELATED"/>
    <property type="match status" value="1"/>
</dbReference>
<proteinExistence type="inferred from homology"/>
<comment type="similarity">
    <text evidence="2">Belongs to the MoaE family.</text>
</comment>
<evidence type="ECO:0000256" key="12">
    <source>
        <dbReference type="ARBA" id="ARBA00049878"/>
    </source>
</evidence>
<accession>A0A972FVU9</accession>
<evidence type="ECO:0000256" key="8">
    <source>
        <dbReference type="ARBA" id="ARBA00029745"/>
    </source>
</evidence>
<evidence type="ECO:0000256" key="9">
    <source>
        <dbReference type="ARBA" id="ARBA00030407"/>
    </source>
</evidence>
<evidence type="ECO:0000256" key="5">
    <source>
        <dbReference type="ARBA" id="ARBA00022679"/>
    </source>
</evidence>
<dbReference type="GO" id="GO:0030366">
    <property type="term" value="F:molybdopterin synthase activity"/>
    <property type="evidence" value="ECO:0007669"/>
    <property type="project" value="UniProtKB-EC"/>
</dbReference>
<evidence type="ECO:0000256" key="2">
    <source>
        <dbReference type="ARBA" id="ARBA00005426"/>
    </source>
</evidence>
<organism evidence="13 14">
    <name type="scientific">Shewanella salipaludis</name>
    <dbReference type="NCBI Taxonomy" id="2723052"/>
    <lineage>
        <taxon>Bacteria</taxon>
        <taxon>Pseudomonadati</taxon>
        <taxon>Pseudomonadota</taxon>
        <taxon>Gammaproteobacteria</taxon>
        <taxon>Alteromonadales</taxon>
        <taxon>Shewanellaceae</taxon>
        <taxon>Shewanella</taxon>
    </lineage>
</organism>
<dbReference type="EMBL" id="JAAXYH010000010">
    <property type="protein sequence ID" value="NMH66199.1"/>
    <property type="molecule type" value="Genomic_DNA"/>
</dbReference>
<comment type="subunit">
    <text evidence="7">Heterotetramer of 2 MoaD subunits and 2 MoaE subunits. Also stable as homodimer. The enzyme changes between these two forms during catalysis.</text>
</comment>
<comment type="caution">
    <text evidence="13">The sequence shown here is derived from an EMBL/GenBank/DDBJ whole genome shotgun (WGS) entry which is preliminary data.</text>
</comment>
<gene>
    <name evidence="13" type="primary">moaE</name>
    <name evidence="13" type="ORF">HC757_13625</name>
</gene>
<keyword evidence="6" id="KW-0501">Molybdenum cofactor biosynthesis</keyword>
<evidence type="ECO:0000256" key="6">
    <source>
        <dbReference type="ARBA" id="ARBA00023150"/>
    </source>
</evidence>
<evidence type="ECO:0000256" key="10">
    <source>
        <dbReference type="ARBA" id="ARBA00030781"/>
    </source>
</evidence>
<keyword evidence="14" id="KW-1185">Reference proteome</keyword>
<evidence type="ECO:0000256" key="1">
    <source>
        <dbReference type="ARBA" id="ARBA00005046"/>
    </source>
</evidence>
<evidence type="ECO:0000256" key="3">
    <source>
        <dbReference type="ARBA" id="ARBA00011950"/>
    </source>
</evidence>
<dbReference type="CDD" id="cd00756">
    <property type="entry name" value="MoaE"/>
    <property type="match status" value="1"/>
</dbReference>
<evidence type="ECO:0000313" key="13">
    <source>
        <dbReference type="EMBL" id="NMH66199.1"/>
    </source>
</evidence>
<dbReference type="Pfam" id="PF02391">
    <property type="entry name" value="MoaE"/>
    <property type="match status" value="1"/>
</dbReference>
<dbReference type="InterPro" id="IPR036563">
    <property type="entry name" value="MoaE_sf"/>
</dbReference>
<dbReference type="AlphaFoldDB" id="A0A972FVU9"/>
<dbReference type="GO" id="GO:0006777">
    <property type="term" value="P:Mo-molybdopterin cofactor biosynthetic process"/>
    <property type="evidence" value="ECO:0007669"/>
    <property type="project" value="UniProtKB-KW"/>
</dbReference>
<dbReference type="RefSeq" id="WP_169565002.1">
    <property type="nucleotide sequence ID" value="NZ_JAAXYH010000010.1"/>
</dbReference>
<name>A0A972FVU9_9GAMM</name>
<reference evidence="13" key="1">
    <citation type="submission" date="2020-04" db="EMBL/GenBank/DDBJ databases">
        <title>Description of Shewanella salipaludis sp. nov., isolated from a salt marsh.</title>
        <authorList>
            <person name="Park S."/>
            <person name="Yoon J.-H."/>
        </authorList>
    </citation>
    <scope>NUCLEOTIDE SEQUENCE</scope>
    <source>
        <strain evidence="13">SHSM-M6</strain>
    </source>
</reference>
<dbReference type="FunFam" id="3.90.1170.40:FF:000001">
    <property type="entry name" value="Molybdopterin synthase catalytic subunit MoaE"/>
    <property type="match status" value="1"/>
</dbReference>
<keyword evidence="5 13" id="KW-0808">Transferase</keyword>
<protein>
    <recommendedName>
        <fullName evidence="4">Molybdopterin synthase catalytic subunit</fullName>
        <ecNumber evidence="3">2.8.1.12</ecNumber>
    </recommendedName>
    <alternativeName>
        <fullName evidence="10">MPT synthase subunit 2</fullName>
    </alternativeName>
    <alternativeName>
        <fullName evidence="8">Molybdenum cofactor biosynthesis protein E</fullName>
    </alternativeName>
    <alternativeName>
        <fullName evidence="9">Molybdopterin-converting factor large subunit</fullName>
    </alternativeName>
    <alternativeName>
        <fullName evidence="11">Molybdopterin-converting factor subunit 2</fullName>
    </alternativeName>
</protein>
<evidence type="ECO:0000256" key="11">
    <source>
        <dbReference type="ARBA" id="ARBA00032474"/>
    </source>
</evidence>